<feature type="compositionally biased region" description="Polar residues" evidence="1">
    <location>
        <begin position="282"/>
        <end position="293"/>
    </location>
</feature>
<feature type="compositionally biased region" description="Low complexity" evidence="1">
    <location>
        <begin position="147"/>
        <end position="157"/>
    </location>
</feature>
<evidence type="ECO:0000256" key="1">
    <source>
        <dbReference type="SAM" id="MobiDB-lite"/>
    </source>
</evidence>
<feature type="compositionally biased region" description="Basic residues" evidence="1">
    <location>
        <begin position="192"/>
        <end position="205"/>
    </location>
</feature>
<feature type="compositionally biased region" description="Basic and acidic residues" evidence="1">
    <location>
        <begin position="249"/>
        <end position="263"/>
    </location>
</feature>
<dbReference type="AlphaFoldDB" id="A0AAD9GK99"/>
<feature type="region of interest" description="Disordered" evidence="1">
    <location>
        <begin position="192"/>
        <end position="218"/>
    </location>
</feature>
<evidence type="ECO:0000313" key="2">
    <source>
        <dbReference type="EMBL" id="KAK1940097.1"/>
    </source>
</evidence>
<feature type="compositionally biased region" description="Polar residues" evidence="1">
    <location>
        <begin position="65"/>
        <end position="76"/>
    </location>
</feature>
<feature type="region of interest" description="Disordered" evidence="1">
    <location>
        <begin position="244"/>
        <end position="294"/>
    </location>
</feature>
<dbReference type="Proteomes" id="UP001259832">
    <property type="component" value="Unassembled WGS sequence"/>
</dbReference>
<protein>
    <submittedName>
        <fullName evidence="2">Uncharacterized protein</fullName>
    </submittedName>
</protein>
<dbReference type="Gene3D" id="2.40.70.10">
    <property type="entry name" value="Acid Proteases"/>
    <property type="match status" value="1"/>
</dbReference>
<feature type="region of interest" description="Disordered" evidence="1">
    <location>
        <begin position="65"/>
        <end position="119"/>
    </location>
</feature>
<dbReference type="SUPFAM" id="SSF50630">
    <property type="entry name" value="Acid proteases"/>
    <property type="match status" value="1"/>
</dbReference>
<sequence length="580" mass="64327">MQQRPTMMTELQTQAMARVNAVIAGMKRNEEERDDERAAIYVATVRPGMSTAKHTITEVDEVTLETTNDQSKNNNKAVILRETNKPSQRTGESATKKSTSDESDCAHDEQAQPNNAQYDGNIKQVEPASVPVDGPECAVALDDNTTAQTATTEPQENGTLETGEGVKIPAPDSDEKTAARRRLTAQRRLMRRAARKDARQRRQAKIRAERGLAEQAKTEQTRIDLEVRLSRIKGAVDGLQALSKRRERRKVEPEANEGEDRSKPVPVKLVKHIREDAERSSTSDNGNETTVSSEDGLPTAKVLVNNIWHGIKLDSCARYTIAGTDWMKHGDRMEGDAPIDYVEGIGGFLLDVVGMWRFQFKTVFGETVYADACIVDGCTSDFLLGVDFLRQHGATMDFERNELSYRDDDRKVIIPFHTTEGAKNEANGARVAAVRMTKRTQLQGSTVTSVEVAVAAPDGEVGIFVPSRRTGAVMLSATVTTVRNGKAWVPMVNSANGRVKLPSKKDLGTWIPLDEDVEILEMNGQYVLEVELQPLRDARERRTNEPDDADDGRMWVSLREYEQLFQAGRVVEDSEVGEGV</sequence>
<name>A0AAD9GK99_9STRA</name>
<evidence type="ECO:0000313" key="3">
    <source>
        <dbReference type="Proteomes" id="UP001259832"/>
    </source>
</evidence>
<accession>A0AAD9GK99</accession>
<feature type="region of interest" description="Disordered" evidence="1">
    <location>
        <begin position="147"/>
        <end position="179"/>
    </location>
</feature>
<keyword evidence="3" id="KW-1185">Reference proteome</keyword>
<organism evidence="2 3">
    <name type="scientific">Phytophthora citrophthora</name>
    <dbReference type="NCBI Taxonomy" id="4793"/>
    <lineage>
        <taxon>Eukaryota</taxon>
        <taxon>Sar</taxon>
        <taxon>Stramenopiles</taxon>
        <taxon>Oomycota</taxon>
        <taxon>Peronosporomycetes</taxon>
        <taxon>Peronosporales</taxon>
        <taxon>Peronosporaceae</taxon>
        <taxon>Phytophthora</taxon>
    </lineage>
</organism>
<dbReference type="EMBL" id="JASMQC010000015">
    <property type="protein sequence ID" value="KAK1940097.1"/>
    <property type="molecule type" value="Genomic_DNA"/>
</dbReference>
<dbReference type="InterPro" id="IPR021109">
    <property type="entry name" value="Peptidase_aspartic_dom_sf"/>
</dbReference>
<feature type="compositionally biased region" description="Basic and acidic residues" evidence="1">
    <location>
        <begin position="206"/>
        <end position="218"/>
    </location>
</feature>
<feature type="compositionally biased region" description="Basic and acidic residues" evidence="1">
    <location>
        <begin position="94"/>
        <end position="110"/>
    </location>
</feature>
<reference evidence="2" key="1">
    <citation type="submission" date="2023-08" db="EMBL/GenBank/DDBJ databases">
        <title>Reference Genome Resource for the Citrus Pathogen Phytophthora citrophthora.</title>
        <authorList>
            <person name="Moller H."/>
            <person name="Coetzee B."/>
            <person name="Rose L.J."/>
            <person name="Van Niekerk J.M."/>
        </authorList>
    </citation>
    <scope>NUCLEOTIDE SEQUENCE</scope>
    <source>
        <strain evidence="2">STE-U-9442</strain>
    </source>
</reference>
<proteinExistence type="predicted"/>
<comment type="caution">
    <text evidence="2">The sequence shown here is derived from an EMBL/GenBank/DDBJ whole genome shotgun (WGS) entry which is preliminary data.</text>
</comment>
<gene>
    <name evidence="2" type="ORF">P3T76_008420</name>
</gene>
<feature type="compositionally biased region" description="Basic and acidic residues" evidence="1">
    <location>
        <begin position="272"/>
        <end position="281"/>
    </location>
</feature>